<evidence type="ECO:0000313" key="3">
    <source>
        <dbReference type="Proteomes" id="UP001152622"/>
    </source>
</evidence>
<keyword evidence="3" id="KW-1185">Reference proteome</keyword>
<sequence>MKWLDTVRFLFSGGTRSAPTTPTASPSMHHRGDASAKQNPPAALGVSGRGKTEGGRGMTGPAVVLWAYI</sequence>
<proteinExistence type="predicted"/>
<evidence type="ECO:0000256" key="1">
    <source>
        <dbReference type="SAM" id="MobiDB-lite"/>
    </source>
</evidence>
<organism evidence="2 3">
    <name type="scientific">Synaphobranchus kaupii</name>
    <name type="common">Kaup's arrowtooth eel</name>
    <dbReference type="NCBI Taxonomy" id="118154"/>
    <lineage>
        <taxon>Eukaryota</taxon>
        <taxon>Metazoa</taxon>
        <taxon>Chordata</taxon>
        <taxon>Craniata</taxon>
        <taxon>Vertebrata</taxon>
        <taxon>Euteleostomi</taxon>
        <taxon>Actinopterygii</taxon>
        <taxon>Neopterygii</taxon>
        <taxon>Teleostei</taxon>
        <taxon>Anguilliformes</taxon>
        <taxon>Synaphobranchidae</taxon>
        <taxon>Synaphobranchus</taxon>
    </lineage>
</organism>
<feature type="compositionally biased region" description="Low complexity" evidence="1">
    <location>
        <begin position="17"/>
        <end position="27"/>
    </location>
</feature>
<dbReference type="Proteomes" id="UP001152622">
    <property type="component" value="Chromosome 1"/>
</dbReference>
<gene>
    <name evidence="2" type="ORF">SKAU_G00021920</name>
</gene>
<feature type="region of interest" description="Disordered" evidence="1">
    <location>
        <begin position="12"/>
        <end position="56"/>
    </location>
</feature>
<accession>A0A9Q1GDD5</accession>
<reference evidence="2" key="1">
    <citation type="journal article" date="2023" name="Science">
        <title>Genome structures resolve the early diversification of teleost fishes.</title>
        <authorList>
            <person name="Parey E."/>
            <person name="Louis A."/>
            <person name="Montfort J."/>
            <person name="Bouchez O."/>
            <person name="Roques C."/>
            <person name="Iampietro C."/>
            <person name="Lluch J."/>
            <person name="Castinel A."/>
            <person name="Donnadieu C."/>
            <person name="Desvignes T."/>
            <person name="Floi Bucao C."/>
            <person name="Jouanno E."/>
            <person name="Wen M."/>
            <person name="Mejri S."/>
            <person name="Dirks R."/>
            <person name="Jansen H."/>
            <person name="Henkel C."/>
            <person name="Chen W.J."/>
            <person name="Zahm M."/>
            <person name="Cabau C."/>
            <person name="Klopp C."/>
            <person name="Thompson A.W."/>
            <person name="Robinson-Rechavi M."/>
            <person name="Braasch I."/>
            <person name="Lecointre G."/>
            <person name="Bobe J."/>
            <person name="Postlethwait J.H."/>
            <person name="Berthelot C."/>
            <person name="Roest Crollius H."/>
            <person name="Guiguen Y."/>
        </authorList>
    </citation>
    <scope>NUCLEOTIDE SEQUENCE</scope>
    <source>
        <strain evidence="2">WJC10195</strain>
    </source>
</reference>
<dbReference type="EMBL" id="JAINUF010000001">
    <property type="protein sequence ID" value="KAJ8381414.1"/>
    <property type="molecule type" value="Genomic_DNA"/>
</dbReference>
<protein>
    <submittedName>
        <fullName evidence="2">Uncharacterized protein</fullName>
    </submittedName>
</protein>
<name>A0A9Q1GDD5_SYNKA</name>
<dbReference type="AlphaFoldDB" id="A0A9Q1GDD5"/>
<evidence type="ECO:0000313" key="2">
    <source>
        <dbReference type="EMBL" id="KAJ8381414.1"/>
    </source>
</evidence>
<comment type="caution">
    <text evidence="2">The sequence shown here is derived from an EMBL/GenBank/DDBJ whole genome shotgun (WGS) entry which is preliminary data.</text>
</comment>